<sequence>MKSELTRFLLFFILLSICASTLASFRSTDKQYLYADAGLSNLESSIKTNQLGTFFSNYKSFLNSLVFASGQTDSGESIYHHISQRLLPTFHLALFAVLFGAGLGILLSLFTLHVESQILASTLKRISELILSTPIFVFAVLFLILFFYQWELLPPGGYESLNTYYVILPGVTLGIRIFARIYLFQVSEIWKEVNTAYVNLLKTRQYPWTHIVYVEIFRKVLPFTMILVFLDFGSLVSGAMIVEEIFFFPGIGKSMYYSIKSMDRNLLATLLLYVGLIFYFVNRTSFHWQKSLMANKESSFE</sequence>
<feature type="transmembrane region" description="Helical" evidence="7">
    <location>
        <begin position="262"/>
        <end position="281"/>
    </location>
</feature>
<dbReference type="GO" id="GO:0005886">
    <property type="term" value="C:plasma membrane"/>
    <property type="evidence" value="ECO:0007669"/>
    <property type="project" value="UniProtKB-SubCell"/>
</dbReference>
<evidence type="ECO:0000256" key="1">
    <source>
        <dbReference type="ARBA" id="ARBA00004651"/>
    </source>
</evidence>
<evidence type="ECO:0000256" key="4">
    <source>
        <dbReference type="ARBA" id="ARBA00022692"/>
    </source>
</evidence>
<dbReference type="RefSeq" id="WP_108978100.1">
    <property type="nucleotide sequence ID" value="NZ_BFBB01000008.1"/>
</dbReference>
<gene>
    <name evidence="9" type="ORF">LPTSP4_33400</name>
</gene>
<dbReference type="Gene3D" id="1.10.3720.10">
    <property type="entry name" value="MetI-like"/>
    <property type="match status" value="1"/>
</dbReference>
<evidence type="ECO:0000256" key="3">
    <source>
        <dbReference type="ARBA" id="ARBA00022475"/>
    </source>
</evidence>
<dbReference type="Pfam" id="PF00528">
    <property type="entry name" value="BPD_transp_1"/>
    <property type="match status" value="1"/>
</dbReference>
<comment type="similarity">
    <text evidence="7">Belongs to the binding-protein-dependent transport system permease family.</text>
</comment>
<organism evidence="9 10">
    <name type="scientific">Leptospira ryugenii</name>
    <dbReference type="NCBI Taxonomy" id="1917863"/>
    <lineage>
        <taxon>Bacteria</taxon>
        <taxon>Pseudomonadati</taxon>
        <taxon>Spirochaetota</taxon>
        <taxon>Spirochaetia</taxon>
        <taxon>Leptospirales</taxon>
        <taxon>Leptospiraceae</taxon>
        <taxon>Leptospira</taxon>
    </lineage>
</organism>
<feature type="transmembrane region" description="Helical" evidence="7">
    <location>
        <begin position="162"/>
        <end position="183"/>
    </location>
</feature>
<dbReference type="CDD" id="cd06261">
    <property type="entry name" value="TM_PBP2"/>
    <property type="match status" value="1"/>
</dbReference>
<evidence type="ECO:0000256" key="5">
    <source>
        <dbReference type="ARBA" id="ARBA00022989"/>
    </source>
</evidence>
<keyword evidence="5 7" id="KW-1133">Transmembrane helix</keyword>
<evidence type="ECO:0000313" key="10">
    <source>
        <dbReference type="Proteomes" id="UP000245133"/>
    </source>
</evidence>
<dbReference type="AlphaFoldDB" id="A0A2P2E4L5"/>
<comment type="subcellular location">
    <subcellularLocation>
        <location evidence="1 7">Cell membrane</location>
        <topology evidence="1 7">Multi-pass membrane protein</topology>
    </subcellularLocation>
</comment>
<keyword evidence="4 7" id="KW-0812">Transmembrane</keyword>
<evidence type="ECO:0000256" key="6">
    <source>
        <dbReference type="ARBA" id="ARBA00023136"/>
    </source>
</evidence>
<evidence type="ECO:0000313" key="9">
    <source>
        <dbReference type="EMBL" id="GBF51802.1"/>
    </source>
</evidence>
<keyword evidence="2 7" id="KW-0813">Transport</keyword>
<comment type="caution">
    <text evidence="9">The sequence shown here is derived from an EMBL/GenBank/DDBJ whole genome shotgun (WGS) entry which is preliminary data.</text>
</comment>
<dbReference type="EMBL" id="BFBB01000008">
    <property type="protein sequence ID" value="GBF51802.1"/>
    <property type="molecule type" value="Genomic_DNA"/>
</dbReference>
<keyword evidence="10" id="KW-1185">Reference proteome</keyword>
<evidence type="ECO:0000256" key="7">
    <source>
        <dbReference type="RuleBase" id="RU363032"/>
    </source>
</evidence>
<dbReference type="GO" id="GO:0055085">
    <property type="term" value="P:transmembrane transport"/>
    <property type="evidence" value="ECO:0007669"/>
    <property type="project" value="InterPro"/>
</dbReference>
<dbReference type="InterPro" id="IPR035906">
    <property type="entry name" value="MetI-like_sf"/>
</dbReference>
<accession>A0A2P2E4L5</accession>
<dbReference type="OrthoDB" id="322759at2"/>
<feature type="domain" description="ABC transmembrane type-1" evidence="8">
    <location>
        <begin position="86"/>
        <end position="282"/>
    </location>
</feature>
<keyword evidence="6 7" id="KW-0472">Membrane</keyword>
<reference evidence="9 10" key="1">
    <citation type="submission" date="2018-02" db="EMBL/GenBank/DDBJ databases">
        <title>Novel Leptospira species isolated from soil and water in Japan.</title>
        <authorList>
            <person name="Nakao R."/>
            <person name="Masuzawa T."/>
        </authorList>
    </citation>
    <scope>NUCLEOTIDE SEQUENCE [LARGE SCALE GENOMIC DNA]</scope>
    <source>
        <strain evidence="9 10">YH101</strain>
    </source>
</reference>
<keyword evidence="3" id="KW-1003">Cell membrane</keyword>
<feature type="transmembrane region" description="Helical" evidence="7">
    <location>
        <begin position="220"/>
        <end position="242"/>
    </location>
</feature>
<dbReference type="PANTHER" id="PTHR43163:SF6">
    <property type="entry name" value="DIPEPTIDE TRANSPORT SYSTEM PERMEASE PROTEIN DPPB-RELATED"/>
    <property type="match status" value="1"/>
</dbReference>
<evidence type="ECO:0000259" key="8">
    <source>
        <dbReference type="PROSITE" id="PS50928"/>
    </source>
</evidence>
<dbReference type="SUPFAM" id="SSF161098">
    <property type="entry name" value="MetI-like"/>
    <property type="match status" value="1"/>
</dbReference>
<dbReference type="InterPro" id="IPR000515">
    <property type="entry name" value="MetI-like"/>
</dbReference>
<dbReference type="PROSITE" id="PS50928">
    <property type="entry name" value="ABC_TM1"/>
    <property type="match status" value="1"/>
</dbReference>
<feature type="transmembrane region" description="Helical" evidence="7">
    <location>
        <begin position="126"/>
        <end position="150"/>
    </location>
</feature>
<proteinExistence type="inferred from homology"/>
<feature type="transmembrane region" description="Helical" evidence="7">
    <location>
        <begin position="92"/>
        <end position="114"/>
    </location>
</feature>
<dbReference type="PANTHER" id="PTHR43163">
    <property type="entry name" value="DIPEPTIDE TRANSPORT SYSTEM PERMEASE PROTEIN DPPB-RELATED"/>
    <property type="match status" value="1"/>
</dbReference>
<protein>
    <submittedName>
        <fullName evidence="9">ABC transporter, permease protein</fullName>
    </submittedName>
</protein>
<name>A0A2P2E4L5_9LEPT</name>
<evidence type="ECO:0000256" key="2">
    <source>
        <dbReference type="ARBA" id="ARBA00022448"/>
    </source>
</evidence>
<dbReference type="Proteomes" id="UP000245133">
    <property type="component" value="Unassembled WGS sequence"/>
</dbReference>